<evidence type="ECO:0000256" key="4">
    <source>
        <dbReference type="SAM" id="SignalP"/>
    </source>
</evidence>
<keyword evidence="1" id="KW-0677">Repeat</keyword>
<dbReference type="InParanoid" id="A0A1B1AKQ1"/>
<dbReference type="PANTHER" id="PTHR44943:SF8">
    <property type="entry name" value="TPR REPEAT-CONTAINING PROTEIN MJ0263"/>
    <property type="match status" value="1"/>
</dbReference>
<dbReference type="AlphaFoldDB" id="A0A1B1AKQ1"/>
<reference evidence="5 6" key="1">
    <citation type="submission" date="2015-11" db="EMBL/GenBank/DDBJ databases">
        <title>Whole-Genome Sequence of Candidatus Oderbacter manganicum from the National Park Lower Oder Valley, Germany.</title>
        <authorList>
            <person name="Braun B."/>
            <person name="Liere K."/>
            <person name="Szewzyk U."/>
        </authorList>
    </citation>
    <scope>NUCLEOTIDE SEQUENCE [LARGE SCALE GENOMIC DNA]</scope>
    <source>
        <strain evidence="5 6">OTSz_A_272</strain>
    </source>
</reference>
<dbReference type="InterPro" id="IPR011990">
    <property type="entry name" value="TPR-like_helical_dom_sf"/>
</dbReference>
<dbReference type="EMBL" id="CP013244">
    <property type="protein sequence ID" value="ANP47100.1"/>
    <property type="molecule type" value="Genomic_DNA"/>
</dbReference>
<keyword evidence="4" id="KW-0732">Signal</keyword>
<keyword evidence="6" id="KW-1185">Reference proteome</keyword>
<dbReference type="PANTHER" id="PTHR44943">
    <property type="entry name" value="CELLULOSE SYNTHASE OPERON PROTEIN C"/>
    <property type="match status" value="1"/>
</dbReference>
<name>A0A1B1AKQ1_9PROT</name>
<proteinExistence type="predicted"/>
<accession>A0A1B1AKQ1</accession>
<dbReference type="SUPFAM" id="SSF48452">
    <property type="entry name" value="TPR-like"/>
    <property type="match status" value="1"/>
</dbReference>
<evidence type="ECO:0000313" key="5">
    <source>
        <dbReference type="EMBL" id="ANP47100.1"/>
    </source>
</evidence>
<dbReference type="OrthoDB" id="6193797at2"/>
<feature type="repeat" description="TPR" evidence="3">
    <location>
        <begin position="141"/>
        <end position="174"/>
    </location>
</feature>
<feature type="repeat" description="TPR" evidence="3">
    <location>
        <begin position="107"/>
        <end position="140"/>
    </location>
</feature>
<keyword evidence="2 3" id="KW-0802">TPR repeat</keyword>
<dbReference type="InterPro" id="IPR019734">
    <property type="entry name" value="TPR_rpt"/>
</dbReference>
<gene>
    <name evidence="5" type="ORF">ATE48_14835</name>
</gene>
<dbReference type="SMART" id="SM00028">
    <property type="entry name" value="TPR"/>
    <property type="match status" value="3"/>
</dbReference>
<protein>
    <submittedName>
        <fullName evidence="5">Uncharacterized protein</fullName>
    </submittedName>
</protein>
<evidence type="ECO:0000256" key="3">
    <source>
        <dbReference type="PROSITE-ProRule" id="PRU00339"/>
    </source>
</evidence>
<feature type="signal peptide" evidence="4">
    <location>
        <begin position="1"/>
        <end position="34"/>
    </location>
</feature>
<evidence type="ECO:0000256" key="1">
    <source>
        <dbReference type="ARBA" id="ARBA00022737"/>
    </source>
</evidence>
<dbReference type="KEGG" id="cbot:ATE48_14835"/>
<dbReference type="RefSeq" id="WP_066772804.1">
    <property type="nucleotide sequence ID" value="NZ_CP013244.1"/>
</dbReference>
<feature type="chain" id="PRO_5008518970" evidence="4">
    <location>
        <begin position="35"/>
        <end position="193"/>
    </location>
</feature>
<dbReference type="Proteomes" id="UP000092498">
    <property type="component" value="Chromosome"/>
</dbReference>
<dbReference type="Pfam" id="PF13432">
    <property type="entry name" value="TPR_16"/>
    <property type="match status" value="1"/>
</dbReference>
<dbReference type="PROSITE" id="PS50005">
    <property type="entry name" value="TPR"/>
    <property type="match status" value="2"/>
</dbReference>
<dbReference type="Gene3D" id="1.25.40.10">
    <property type="entry name" value="Tetratricopeptide repeat domain"/>
    <property type="match status" value="1"/>
</dbReference>
<dbReference type="InterPro" id="IPR051685">
    <property type="entry name" value="Ycf3/AcsC/BcsC/TPR_MFPF"/>
</dbReference>
<dbReference type="STRING" id="1759059.ATE48_14835"/>
<sequence length="193" mass="21049">MNSIHLVMRNFLFAVAAALTLAACNAGSSAPTRADPELDALFSQLEQAEDAQTATPIEQAIWARWADSGSPTVNILLERANAAESAGDAELAERFLDQASDLAPDYAETWNRRANLYYSTDDYPGAIAAIQETLKREPRHFGALAGLGLIYEELGQQRAALEAFRAALVIHPHYEVALQGVRRLEPRVDGRDA</sequence>
<evidence type="ECO:0000256" key="2">
    <source>
        <dbReference type="ARBA" id="ARBA00022803"/>
    </source>
</evidence>
<evidence type="ECO:0000313" key="6">
    <source>
        <dbReference type="Proteomes" id="UP000092498"/>
    </source>
</evidence>
<organism evidence="5 6">
    <name type="scientific">Candidatus Viadribacter manganicus</name>
    <dbReference type="NCBI Taxonomy" id="1759059"/>
    <lineage>
        <taxon>Bacteria</taxon>
        <taxon>Pseudomonadati</taxon>
        <taxon>Pseudomonadota</taxon>
        <taxon>Alphaproteobacteria</taxon>
        <taxon>Hyphomonadales</taxon>
        <taxon>Hyphomonadaceae</taxon>
        <taxon>Candidatus Viadribacter</taxon>
    </lineage>
</organism>